<reference evidence="9 10" key="1">
    <citation type="submission" date="2018-03" db="EMBL/GenBank/DDBJ databases">
        <title>Cross-interface Injection: A General Nanoliter Liquid Handling Method Applied to Single Cells Genome Amplification Automated Nanoliter Liquid Handling Applied to Single Cell Multiple Displacement Amplification.</title>
        <authorList>
            <person name="Yun J."/>
            <person name="Xu P."/>
            <person name="Xu J."/>
            <person name="Dai X."/>
            <person name="Wang Y."/>
            <person name="Zheng X."/>
            <person name="Cao C."/>
            <person name="Yi Q."/>
            <person name="Zhu Y."/>
            <person name="Wang L."/>
            <person name="Dong Z."/>
            <person name="Huang Y."/>
            <person name="Huang L."/>
            <person name="Du W."/>
        </authorList>
    </citation>
    <scope>NUCLEOTIDE SEQUENCE [LARGE SCALE GENOMIC DNA]</scope>
    <source>
        <strain evidence="9 10">Z-D1-2</strain>
    </source>
</reference>
<dbReference type="EC" id="5.6.2.1" evidence="3"/>
<dbReference type="Pfam" id="PF21338">
    <property type="entry name" value="Top1B_N_bact"/>
    <property type="match status" value="1"/>
</dbReference>
<dbReference type="AlphaFoldDB" id="A0A2T4DPM5"/>
<sequence length="335" mass="38982">MKNKKQRLRHIDDSALEIERRKSGRGYAYFDGKGEKIISPVLLSRLKKIVVPPMWSEVKICKFDDGHIQATGRDAKGRKQYIYHSEWERIQQEKKFSRMIEFGKTLPAIRKQSEKDLAKSGWDKQKITALMVSILDEYGVRIGNRYYQKENETYGLTTLRRRHLQKEGDELILKYKGKSGIMRSVTIEDNELAKHIQKAADLPGYEIFRYKDEHGKMQSVDSHEVNEYICKTIGEDFSSKDFRTWAGSRLALELYPEAIELKKQSKRKKFGNILIRLIADELGNTPSVCRTYYIHPQILDKVNEQAIPLKNPYRNSSKSYGLTSEEKLLLALLET</sequence>
<dbReference type="InterPro" id="IPR014711">
    <property type="entry name" value="TopoI_cat_a-hlx-sub_euk"/>
</dbReference>
<keyword evidence="4" id="KW-0799">Topoisomerase</keyword>
<evidence type="ECO:0000313" key="9">
    <source>
        <dbReference type="EMBL" id="PTB95779.1"/>
    </source>
</evidence>
<evidence type="ECO:0000259" key="7">
    <source>
        <dbReference type="Pfam" id="PF01028"/>
    </source>
</evidence>
<proteinExistence type="inferred from homology"/>
<protein>
    <recommendedName>
        <fullName evidence="3">DNA topoisomerase</fullName>
        <ecNumber evidence="3">5.6.2.1</ecNumber>
    </recommendedName>
</protein>
<evidence type="ECO:0000256" key="3">
    <source>
        <dbReference type="ARBA" id="ARBA00012891"/>
    </source>
</evidence>
<evidence type="ECO:0000256" key="4">
    <source>
        <dbReference type="ARBA" id="ARBA00023029"/>
    </source>
</evidence>
<dbReference type="PROSITE" id="PS52038">
    <property type="entry name" value="TOPO_IB_2"/>
    <property type="match status" value="1"/>
</dbReference>
<name>A0A2T4DPM5_9BACT</name>
<dbReference type="InterPro" id="IPR035447">
    <property type="entry name" value="DNA_topo_I_N_sf"/>
</dbReference>
<dbReference type="SUPFAM" id="SSF55869">
    <property type="entry name" value="DNA topoisomerase I domain"/>
    <property type="match status" value="1"/>
</dbReference>
<comment type="catalytic activity">
    <reaction evidence="1">
        <text>ATP-independent breakage of single-stranded DNA, followed by passage and rejoining.</text>
        <dbReference type="EC" id="5.6.2.1"/>
    </reaction>
</comment>
<feature type="domain" description="DNA topoisomerase IB N-terminal" evidence="8">
    <location>
        <begin position="26"/>
        <end position="74"/>
    </location>
</feature>
<dbReference type="EMBL" id="PYVU01000087">
    <property type="protein sequence ID" value="PTB95779.1"/>
    <property type="molecule type" value="Genomic_DNA"/>
</dbReference>
<dbReference type="Gene3D" id="1.10.132.120">
    <property type="match status" value="1"/>
</dbReference>
<dbReference type="Gene3D" id="3.90.15.10">
    <property type="entry name" value="Topoisomerase I, Chain A, domain 3"/>
    <property type="match status" value="1"/>
</dbReference>
<keyword evidence="6 9" id="KW-0413">Isomerase</keyword>
<evidence type="ECO:0000256" key="2">
    <source>
        <dbReference type="ARBA" id="ARBA00006645"/>
    </source>
</evidence>
<keyword evidence="5" id="KW-0238">DNA-binding</keyword>
<dbReference type="PRINTS" id="PR00416">
    <property type="entry name" value="EUTPISMRASEI"/>
</dbReference>
<organism evidence="9 10">
    <name type="scientific">Marivirga lumbricoides</name>
    <dbReference type="NCBI Taxonomy" id="1046115"/>
    <lineage>
        <taxon>Bacteria</taxon>
        <taxon>Pseudomonadati</taxon>
        <taxon>Bacteroidota</taxon>
        <taxon>Cytophagia</taxon>
        <taxon>Cytophagales</taxon>
        <taxon>Marivirgaceae</taxon>
        <taxon>Marivirga</taxon>
    </lineage>
</organism>
<dbReference type="GO" id="GO:0003917">
    <property type="term" value="F:DNA topoisomerase type I (single strand cut, ATP-independent) activity"/>
    <property type="evidence" value="ECO:0007669"/>
    <property type="project" value="UniProtKB-EC"/>
</dbReference>
<feature type="domain" description="DNA topoisomerase I catalytic core eukaryotic-type" evidence="7">
    <location>
        <begin position="89"/>
        <end position="308"/>
    </location>
</feature>
<dbReference type="GO" id="GO:0003677">
    <property type="term" value="F:DNA binding"/>
    <property type="evidence" value="ECO:0007669"/>
    <property type="project" value="UniProtKB-KW"/>
</dbReference>
<dbReference type="InterPro" id="IPR011010">
    <property type="entry name" value="DNA_brk_join_enz"/>
</dbReference>
<dbReference type="GO" id="GO:0006265">
    <property type="term" value="P:DNA topological change"/>
    <property type="evidence" value="ECO:0007669"/>
    <property type="project" value="InterPro"/>
</dbReference>
<dbReference type="SUPFAM" id="SSF56349">
    <property type="entry name" value="DNA breaking-rejoining enzymes"/>
    <property type="match status" value="1"/>
</dbReference>
<evidence type="ECO:0000256" key="1">
    <source>
        <dbReference type="ARBA" id="ARBA00000213"/>
    </source>
</evidence>
<dbReference type="InterPro" id="IPR049331">
    <property type="entry name" value="Top1B_N_bact"/>
</dbReference>
<dbReference type="Gene3D" id="3.30.66.10">
    <property type="entry name" value="DNA topoisomerase I domain"/>
    <property type="match status" value="1"/>
</dbReference>
<evidence type="ECO:0000256" key="6">
    <source>
        <dbReference type="ARBA" id="ARBA00023235"/>
    </source>
</evidence>
<evidence type="ECO:0000313" key="10">
    <source>
        <dbReference type="Proteomes" id="UP000240608"/>
    </source>
</evidence>
<accession>A0A2T4DPM5</accession>
<dbReference type="Pfam" id="PF01028">
    <property type="entry name" value="Topoisom_I"/>
    <property type="match status" value="1"/>
</dbReference>
<comment type="caution">
    <text evidence="9">The sequence shown here is derived from an EMBL/GenBank/DDBJ whole genome shotgun (WGS) entry which is preliminary data.</text>
</comment>
<dbReference type="Proteomes" id="UP000240608">
    <property type="component" value="Unassembled WGS sequence"/>
</dbReference>
<dbReference type="InterPro" id="IPR001631">
    <property type="entry name" value="TopoI"/>
</dbReference>
<evidence type="ECO:0000256" key="5">
    <source>
        <dbReference type="ARBA" id="ARBA00023125"/>
    </source>
</evidence>
<gene>
    <name evidence="9" type="ORF">C9994_10295</name>
</gene>
<comment type="similarity">
    <text evidence="2">Belongs to the type IB topoisomerase family.</text>
</comment>
<dbReference type="InterPro" id="IPR013500">
    <property type="entry name" value="TopoI_cat_euk"/>
</dbReference>
<evidence type="ECO:0000259" key="8">
    <source>
        <dbReference type="Pfam" id="PF21338"/>
    </source>
</evidence>